<reference evidence="3 4" key="1">
    <citation type="submission" date="2019-03" db="EMBL/GenBank/DDBJ databases">
        <title>Three New Species of Nocardioides, Nocardioides euryhalodurans sp. nov., Nocardioides seonyuensis sp. nov. and Nocardioides eburneoflavus sp. nov., Iolated from Soil.</title>
        <authorList>
            <person name="Roh S.G."/>
            <person name="Lee C."/>
            <person name="Kim M.-K."/>
            <person name="Kim S.B."/>
        </authorList>
    </citation>
    <scope>NUCLEOTIDE SEQUENCE [LARGE SCALE GENOMIC DNA]</scope>
    <source>
        <strain evidence="3 4">MMS17-SY117</strain>
    </source>
</reference>
<dbReference type="Proteomes" id="UP000294894">
    <property type="component" value="Chromosome"/>
</dbReference>
<evidence type="ECO:0000313" key="3">
    <source>
        <dbReference type="EMBL" id="QBR92729.1"/>
    </source>
</evidence>
<feature type="chain" id="PRO_5039254770" description="Lipoprotein" evidence="2">
    <location>
        <begin position="18"/>
        <end position="271"/>
    </location>
</feature>
<dbReference type="RefSeq" id="WP_135077433.1">
    <property type="nucleotide sequence ID" value="NZ_CP038267.1"/>
</dbReference>
<dbReference type="EMBL" id="CP038267">
    <property type="protein sequence ID" value="QBR92729.1"/>
    <property type="molecule type" value="Genomic_DNA"/>
</dbReference>
<feature type="signal peptide" evidence="2">
    <location>
        <begin position="1"/>
        <end position="17"/>
    </location>
</feature>
<dbReference type="AlphaFoldDB" id="A0A4P7GLI5"/>
<keyword evidence="4" id="KW-1185">Reference proteome</keyword>
<accession>A0A4P7GLI5</accession>
<evidence type="ECO:0008006" key="5">
    <source>
        <dbReference type="Google" id="ProtNLM"/>
    </source>
</evidence>
<name>A0A4P7GLI5_9ACTN</name>
<sequence length="271" mass="28459">MRTVPAVLGAALLAALAGCGGDGSTPGALQDPPGRAPSPALPQAGEPVELDPSAFTADVTNPWFPLEPGTRWTYLETTEDGERVRVVVTATAETRVVANGVTARVVRDTVTLDGEIIEDTFDWYAQDDAGTVWYLGEDTAELEDGEVTTRAGSFEAGVDGAEAGVIMPASPEVGMTYRQEFYAGEAEDRGEVLALHQRATVPAGSYDGLLQTADTTPLEAAVLEHKFYAEGVGLVLTVDLESTAREELVSVARVDAAEAHRSGTTPLGRPS</sequence>
<evidence type="ECO:0000256" key="2">
    <source>
        <dbReference type="SAM" id="SignalP"/>
    </source>
</evidence>
<feature type="region of interest" description="Disordered" evidence="1">
    <location>
        <begin position="23"/>
        <end position="46"/>
    </location>
</feature>
<dbReference type="OrthoDB" id="9151379at2"/>
<proteinExistence type="predicted"/>
<protein>
    <recommendedName>
        <fullName evidence="5">Lipoprotein</fullName>
    </recommendedName>
</protein>
<evidence type="ECO:0000256" key="1">
    <source>
        <dbReference type="SAM" id="MobiDB-lite"/>
    </source>
</evidence>
<gene>
    <name evidence="3" type="ORF">EXE57_10910</name>
</gene>
<evidence type="ECO:0000313" key="4">
    <source>
        <dbReference type="Proteomes" id="UP000294894"/>
    </source>
</evidence>
<keyword evidence="2" id="KW-0732">Signal</keyword>
<dbReference type="KEGG" id="noy:EXE57_10910"/>
<dbReference type="PROSITE" id="PS51257">
    <property type="entry name" value="PROKAR_LIPOPROTEIN"/>
    <property type="match status" value="1"/>
</dbReference>
<organism evidence="3 4">
    <name type="scientific">Nocardioides euryhalodurans</name>
    <dbReference type="NCBI Taxonomy" id="2518370"/>
    <lineage>
        <taxon>Bacteria</taxon>
        <taxon>Bacillati</taxon>
        <taxon>Actinomycetota</taxon>
        <taxon>Actinomycetes</taxon>
        <taxon>Propionibacteriales</taxon>
        <taxon>Nocardioidaceae</taxon>
        <taxon>Nocardioides</taxon>
    </lineage>
</organism>